<dbReference type="GO" id="GO:0016491">
    <property type="term" value="F:oxidoreductase activity"/>
    <property type="evidence" value="ECO:0007669"/>
    <property type="project" value="UniProtKB-KW"/>
</dbReference>
<keyword evidence="5 8" id="KW-0560">Oxidoreductase</keyword>
<dbReference type="InterPro" id="IPR046373">
    <property type="entry name" value="Acyl-CoA_Oxase/DH_mid-dom_sf"/>
</dbReference>
<comment type="similarity">
    <text evidence="2">Belongs to the acyl-CoA dehydrogenase family.</text>
</comment>
<dbReference type="Gene3D" id="1.10.540.10">
    <property type="entry name" value="Acyl-CoA dehydrogenase/oxidase, N-terminal domain"/>
    <property type="match status" value="1"/>
</dbReference>
<feature type="domain" description="Acyl-CoA dehydrogenase/oxidase C-terminal" evidence="6">
    <location>
        <begin position="218"/>
        <end position="351"/>
    </location>
</feature>
<dbReference type="Pfam" id="PF00441">
    <property type="entry name" value="Acyl-CoA_dh_1"/>
    <property type="match status" value="1"/>
</dbReference>
<comment type="caution">
    <text evidence="8">The sequence shown here is derived from an EMBL/GenBank/DDBJ whole genome shotgun (WGS) entry which is preliminary data.</text>
</comment>
<reference evidence="8 9" key="1">
    <citation type="submission" date="2024-10" db="EMBL/GenBank/DDBJ databases">
        <title>The Natural Products Discovery Center: Release of the First 8490 Sequenced Strains for Exploring Actinobacteria Biosynthetic Diversity.</title>
        <authorList>
            <person name="Kalkreuter E."/>
            <person name="Kautsar S.A."/>
            <person name="Yang D."/>
            <person name="Bader C.D."/>
            <person name="Teijaro C.N."/>
            <person name="Fluegel L."/>
            <person name="Davis C.M."/>
            <person name="Simpson J.R."/>
            <person name="Lauterbach L."/>
            <person name="Steele A.D."/>
            <person name="Gui C."/>
            <person name="Meng S."/>
            <person name="Li G."/>
            <person name="Viehrig K."/>
            <person name="Ye F."/>
            <person name="Su P."/>
            <person name="Kiefer A.F."/>
            <person name="Nichols A."/>
            <person name="Cepeda A.J."/>
            <person name="Yan W."/>
            <person name="Fan B."/>
            <person name="Jiang Y."/>
            <person name="Adhikari A."/>
            <person name="Zheng C.-J."/>
            <person name="Schuster L."/>
            <person name="Cowan T.M."/>
            <person name="Smanski M.J."/>
            <person name="Chevrette M.G."/>
            <person name="De Carvalho L.P.S."/>
            <person name="Shen B."/>
        </authorList>
    </citation>
    <scope>NUCLEOTIDE SEQUENCE [LARGE SCALE GENOMIC DNA]</scope>
    <source>
        <strain evidence="8 9">NPDC021253</strain>
    </source>
</reference>
<evidence type="ECO:0000313" key="9">
    <source>
        <dbReference type="Proteomes" id="UP001611075"/>
    </source>
</evidence>
<gene>
    <name evidence="8" type="ORF">ACH4OY_14510</name>
</gene>
<dbReference type="InterPro" id="IPR013786">
    <property type="entry name" value="AcylCoA_DH/ox_N"/>
</dbReference>
<sequence length="353" mass="37187">MEFGFTAEQAELRDTVRSFLSRHATSARVRAAEGFDAGLWQRLTGELGVAALAISEEYGGFGASEVEVGLVLEEAGRVLLPAPYLATVTAAAAVDGELAADLLAGIADGSTIATLALAEPGVGWTPESWTCTARRSGDGYLLDGVKEHVLDGQVADVAVVAAVCDAEPGLYAVRTGDARRTGYATLDPTRRQARLEFTATPATLVGRRGVAHALDLLWAALAVESVGVARASLELTIDYLKTREQFGVPLAHFQALRHRIADLAVAVEAATSSAWYALRVAGTAEFAVAAPVAKLVATRAAYAVTAESIQLHGGIGFTWEHDAHLYLKRATANQLLLGDEVTLRRLIATRAGL</sequence>
<keyword evidence="9" id="KW-1185">Reference proteome</keyword>
<evidence type="ECO:0000313" key="8">
    <source>
        <dbReference type="EMBL" id="MFI0793883.1"/>
    </source>
</evidence>
<dbReference type="PANTHER" id="PTHR43884:SF20">
    <property type="entry name" value="ACYL-COA DEHYDROGENASE FADE28"/>
    <property type="match status" value="1"/>
</dbReference>
<dbReference type="Gene3D" id="2.40.110.10">
    <property type="entry name" value="Butyryl-CoA Dehydrogenase, subunit A, domain 2"/>
    <property type="match status" value="1"/>
</dbReference>
<evidence type="ECO:0000256" key="2">
    <source>
        <dbReference type="ARBA" id="ARBA00009347"/>
    </source>
</evidence>
<dbReference type="InterPro" id="IPR009075">
    <property type="entry name" value="AcylCo_DH/oxidase_C"/>
</dbReference>
<dbReference type="InterPro" id="IPR037069">
    <property type="entry name" value="AcylCoA_DH/ox_N_sf"/>
</dbReference>
<dbReference type="Gene3D" id="1.20.140.10">
    <property type="entry name" value="Butyryl-CoA Dehydrogenase, subunit A, domain 3"/>
    <property type="match status" value="1"/>
</dbReference>
<evidence type="ECO:0000256" key="3">
    <source>
        <dbReference type="ARBA" id="ARBA00022630"/>
    </source>
</evidence>
<evidence type="ECO:0000256" key="5">
    <source>
        <dbReference type="ARBA" id="ARBA00023002"/>
    </source>
</evidence>
<keyword evidence="4" id="KW-0274">FAD</keyword>
<dbReference type="EMBL" id="JBIRPU010000008">
    <property type="protein sequence ID" value="MFI0793883.1"/>
    <property type="molecule type" value="Genomic_DNA"/>
</dbReference>
<dbReference type="CDD" id="cd00567">
    <property type="entry name" value="ACAD"/>
    <property type="match status" value="1"/>
</dbReference>
<evidence type="ECO:0000256" key="4">
    <source>
        <dbReference type="ARBA" id="ARBA00022827"/>
    </source>
</evidence>
<dbReference type="PANTHER" id="PTHR43884">
    <property type="entry name" value="ACYL-COA DEHYDROGENASE"/>
    <property type="match status" value="1"/>
</dbReference>
<feature type="domain" description="Acyl-CoA dehydrogenase/oxidase N-terminal" evidence="7">
    <location>
        <begin position="6"/>
        <end position="88"/>
    </location>
</feature>
<dbReference type="Proteomes" id="UP001611075">
    <property type="component" value="Unassembled WGS sequence"/>
</dbReference>
<comment type="cofactor">
    <cofactor evidence="1">
        <name>FAD</name>
        <dbReference type="ChEBI" id="CHEBI:57692"/>
    </cofactor>
</comment>
<dbReference type="InterPro" id="IPR036250">
    <property type="entry name" value="AcylCo_DH-like_C"/>
</dbReference>
<evidence type="ECO:0000256" key="1">
    <source>
        <dbReference type="ARBA" id="ARBA00001974"/>
    </source>
</evidence>
<evidence type="ECO:0000259" key="6">
    <source>
        <dbReference type="Pfam" id="PF00441"/>
    </source>
</evidence>
<accession>A0ABW7SPL6</accession>
<dbReference type="SUPFAM" id="SSF47203">
    <property type="entry name" value="Acyl-CoA dehydrogenase C-terminal domain-like"/>
    <property type="match status" value="1"/>
</dbReference>
<dbReference type="InterPro" id="IPR009100">
    <property type="entry name" value="AcylCoA_DH/oxidase_NM_dom_sf"/>
</dbReference>
<dbReference type="Pfam" id="PF02771">
    <property type="entry name" value="Acyl-CoA_dh_N"/>
    <property type="match status" value="1"/>
</dbReference>
<dbReference type="SUPFAM" id="SSF56645">
    <property type="entry name" value="Acyl-CoA dehydrogenase NM domain-like"/>
    <property type="match status" value="1"/>
</dbReference>
<dbReference type="RefSeq" id="WP_396679705.1">
    <property type="nucleotide sequence ID" value="NZ_JBIRPU010000008.1"/>
</dbReference>
<name>A0ABW7SPL6_9ACTN</name>
<protein>
    <submittedName>
        <fullName evidence="8">Acyl-CoA dehydrogenase family protein</fullName>
        <ecNumber evidence="8">1.-.-.-</ecNumber>
    </submittedName>
</protein>
<keyword evidence="3" id="KW-0285">Flavoprotein</keyword>
<evidence type="ECO:0000259" key="7">
    <source>
        <dbReference type="Pfam" id="PF02771"/>
    </source>
</evidence>
<proteinExistence type="inferred from homology"/>
<organism evidence="8 9">
    <name type="scientific">Micromonospora rubida</name>
    <dbReference type="NCBI Taxonomy" id="2697657"/>
    <lineage>
        <taxon>Bacteria</taxon>
        <taxon>Bacillati</taxon>
        <taxon>Actinomycetota</taxon>
        <taxon>Actinomycetes</taxon>
        <taxon>Micromonosporales</taxon>
        <taxon>Micromonosporaceae</taxon>
        <taxon>Micromonospora</taxon>
    </lineage>
</organism>
<dbReference type="EC" id="1.-.-.-" evidence="8"/>